<feature type="transmembrane region" description="Helical" evidence="8">
    <location>
        <begin position="268"/>
        <end position="285"/>
    </location>
</feature>
<evidence type="ECO:0000256" key="1">
    <source>
        <dbReference type="ARBA" id="ARBA00004141"/>
    </source>
</evidence>
<dbReference type="Pfam" id="PF12698">
    <property type="entry name" value="ABC2_membrane_3"/>
    <property type="match status" value="1"/>
</dbReference>
<feature type="domain" description="ABC transporter" evidence="9">
    <location>
        <begin position="4"/>
        <end position="236"/>
    </location>
</feature>
<dbReference type="InterPro" id="IPR003439">
    <property type="entry name" value="ABC_transporter-like_ATP-bd"/>
</dbReference>
<keyword evidence="2" id="KW-0813">Transport</keyword>
<organism evidence="10 11">
    <name type="scientific">Sphaerospermopsis reniformis</name>
    <dbReference type="NCBI Taxonomy" id="531300"/>
    <lineage>
        <taxon>Bacteria</taxon>
        <taxon>Bacillati</taxon>
        <taxon>Cyanobacteriota</taxon>
        <taxon>Cyanophyceae</taxon>
        <taxon>Nostocales</taxon>
        <taxon>Aphanizomenonaceae</taxon>
        <taxon>Sphaerospermopsis</taxon>
    </lineage>
</organism>
<dbReference type="GO" id="GO:0140359">
    <property type="term" value="F:ABC-type transporter activity"/>
    <property type="evidence" value="ECO:0007669"/>
    <property type="project" value="InterPro"/>
</dbReference>
<dbReference type="EMBL" id="BJCE01000085">
    <property type="protein sequence ID" value="GCL37591.1"/>
    <property type="molecule type" value="Genomic_DNA"/>
</dbReference>
<dbReference type="GO" id="GO:0016887">
    <property type="term" value="F:ATP hydrolysis activity"/>
    <property type="evidence" value="ECO:0007669"/>
    <property type="project" value="InterPro"/>
</dbReference>
<feature type="transmembrane region" description="Helical" evidence="8">
    <location>
        <begin position="405"/>
        <end position="423"/>
    </location>
</feature>
<dbReference type="CDD" id="cd03230">
    <property type="entry name" value="ABC_DR_subfamily_A"/>
    <property type="match status" value="1"/>
</dbReference>
<feature type="transmembrane region" description="Helical" evidence="8">
    <location>
        <begin position="373"/>
        <end position="398"/>
    </location>
</feature>
<dbReference type="PANTHER" id="PTHR42711:SF17">
    <property type="entry name" value="ABC TRANSPORTER ATP-BINDING PROTEIN"/>
    <property type="match status" value="1"/>
</dbReference>
<evidence type="ECO:0000256" key="7">
    <source>
        <dbReference type="ARBA" id="ARBA00023136"/>
    </source>
</evidence>
<comment type="caution">
    <text evidence="10">The sequence shown here is derived from an EMBL/GenBank/DDBJ whole genome shotgun (WGS) entry which is preliminary data.</text>
</comment>
<dbReference type="RefSeq" id="WP_162501883.1">
    <property type="nucleotide sequence ID" value="NZ_BJCE01000085.1"/>
</dbReference>
<proteinExistence type="predicted"/>
<gene>
    <name evidence="10" type="ORF">SR1949_27020</name>
</gene>
<sequence>MNIVELKNVTKSFEESGKQRKILDNVNLSIQAGEFIILKGEMGAGKITLINLILGLQMPESGTVTVFGYSPEQPESKLKLGLMLQKTRAPESLKVEETINLIRSFYLKSYSAQELLTRSKLEHKRYSWASSDKLSGGEERSLYFALAIAGNPELLILDEPTTGLDPQARVRVLQQIRDFANEGKTILLVSHIESDADAISDLATRTLTLSHGQIQEVCTDNFEQLQQSLLANKDKPSHFEKLVVKPGHLLSMLLGQTKVEFLKLIRQPVVLLSILVLYSLVAIFPKDDPNFISYMTGLATINLLIVAIQTLSIQIATERKQGWIKLLRITPLPAWIYLTSKVIIAFIVSTLGTSLMFSLGIFKVGINQPFLDWVILFFSLILGIIPFAIFGFFIGYILEANIISLVSAFIIGLAMFSSGTIPLPGMPEWLQNLIPFSPFYHYAQILIWAGHLQASEFYNTYLAIHLEWFVWTICITSFLAIWAYQRNRAIS</sequence>
<evidence type="ECO:0000256" key="5">
    <source>
        <dbReference type="ARBA" id="ARBA00022840"/>
    </source>
</evidence>
<reference evidence="11" key="1">
    <citation type="submission" date="2019-02" db="EMBL/GenBank/DDBJ databases">
        <title>Draft genome sequence of Sphaerospermopsis reniformis NIES-1949.</title>
        <authorList>
            <person name="Yamaguchi H."/>
            <person name="Suzuki S."/>
            <person name="Kawachi M."/>
        </authorList>
    </citation>
    <scope>NUCLEOTIDE SEQUENCE [LARGE SCALE GENOMIC DNA]</scope>
    <source>
        <strain evidence="11">NIES-1949</strain>
    </source>
</reference>
<accession>A0A480A2Q5</accession>
<dbReference type="PANTHER" id="PTHR42711">
    <property type="entry name" value="ABC TRANSPORTER ATP-BINDING PROTEIN"/>
    <property type="match status" value="1"/>
</dbReference>
<dbReference type="InterPro" id="IPR027417">
    <property type="entry name" value="P-loop_NTPase"/>
</dbReference>
<keyword evidence="11" id="KW-1185">Reference proteome</keyword>
<evidence type="ECO:0000256" key="4">
    <source>
        <dbReference type="ARBA" id="ARBA00022741"/>
    </source>
</evidence>
<dbReference type="GO" id="GO:0016020">
    <property type="term" value="C:membrane"/>
    <property type="evidence" value="ECO:0007669"/>
    <property type="project" value="UniProtKB-SubCell"/>
</dbReference>
<comment type="subcellular location">
    <subcellularLocation>
        <location evidence="1">Membrane</location>
        <topology evidence="1">Multi-pass membrane protein</topology>
    </subcellularLocation>
</comment>
<evidence type="ECO:0000256" key="6">
    <source>
        <dbReference type="ARBA" id="ARBA00022989"/>
    </source>
</evidence>
<protein>
    <submittedName>
        <fullName evidence="10">ABC-2 type transport system permease protein</fullName>
    </submittedName>
</protein>
<evidence type="ECO:0000256" key="3">
    <source>
        <dbReference type="ARBA" id="ARBA00022692"/>
    </source>
</evidence>
<dbReference type="InterPro" id="IPR003593">
    <property type="entry name" value="AAA+_ATPase"/>
</dbReference>
<dbReference type="InterPro" id="IPR050763">
    <property type="entry name" value="ABC_transporter_ATP-binding"/>
</dbReference>
<name>A0A480A2Q5_9CYAN</name>
<dbReference type="SMART" id="SM00382">
    <property type="entry name" value="AAA"/>
    <property type="match status" value="1"/>
</dbReference>
<feature type="transmembrane region" description="Helical" evidence="8">
    <location>
        <begin position="334"/>
        <end position="361"/>
    </location>
</feature>
<evidence type="ECO:0000256" key="8">
    <source>
        <dbReference type="SAM" id="Phobius"/>
    </source>
</evidence>
<keyword evidence="3 8" id="KW-0812">Transmembrane</keyword>
<dbReference type="Gene3D" id="3.40.50.300">
    <property type="entry name" value="P-loop containing nucleotide triphosphate hydrolases"/>
    <property type="match status" value="1"/>
</dbReference>
<keyword evidence="5" id="KW-0067">ATP-binding</keyword>
<evidence type="ECO:0000313" key="10">
    <source>
        <dbReference type="EMBL" id="GCL37591.1"/>
    </source>
</evidence>
<dbReference type="PROSITE" id="PS50893">
    <property type="entry name" value="ABC_TRANSPORTER_2"/>
    <property type="match status" value="1"/>
</dbReference>
<dbReference type="Proteomes" id="UP000300142">
    <property type="component" value="Unassembled WGS sequence"/>
</dbReference>
<feature type="transmembrane region" description="Helical" evidence="8">
    <location>
        <begin position="468"/>
        <end position="484"/>
    </location>
</feature>
<feature type="transmembrane region" description="Helical" evidence="8">
    <location>
        <begin position="291"/>
        <end position="313"/>
    </location>
</feature>
<evidence type="ECO:0000259" key="9">
    <source>
        <dbReference type="PROSITE" id="PS50893"/>
    </source>
</evidence>
<dbReference type="InterPro" id="IPR013525">
    <property type="entry name" value="ABC2_TM"/>
</dbReference>
<dbReference type="GO" id="GO:0005524">
    <property type="term" value="F:ATP binding"/>
    <property type="evidence" value="ECO:0007669"/>
    <property type="project" value="UniProtKB-KW"/>
</dbReference>
<dbReference type="AlphaFoldDB" id="A0A480A2Q5"/>
<dbReference type="SUPFAM" id="SSF52540">
    <property type="entry name" value="P-loop containing nucleoside triphosphate hydrolases"/>
    <property type="match status" value="1"/>
</dbReference>
<evidence type="ECO:0000313" key="11">
    <source>
        <dbReference type="Proteomes" id="UP000300142"/>
    </source>
</evidence>
<dbReference type="Pfam" id="PF00005">
    <property type="entry name" value="ABC_tran"/>
    <property type="match status" value="1"/>
</dbReference>
<evidence type="ECO:0000256" key="2">
    <source>
        <dbReference type="ARBA" id="ARBA00022448"/>
    </source>
</evidence>
<keyword evidence="6 8" id="KW-1133">Transmembrane helix</keyword>
<keyword evidence="7 8" id="KW-0472">Membrane</keyword>
<keyword evidence="4" id="KW-0547">Nucleotide-binding</keyword>